<dbReference type="EMBL" id="QPIG01000002">
    <property type="protein sequence ID" value="RCU57445.1"/>
    <property type="molecule type" value="Genomic_DNA"/>
</dbReference>
<comment type="caution">
    <text evidence="2">The sequence shown here is derived from an EMBL/GenBank/DDBJ whole genome shotgun (WGS) entry which is preliminary data.</text>
</comment>
<evidence type="ECO:0000313" key="2">
    <source>
        <dbReference type="EMBL" id="RCU57445.1"/>
    </source>
</evidence>
<dbReference type="InterPro" id="IPR034660">
    <property type="entry name" value="DinB/YfiT-like"/>
</dbReference>
<dbReference type="Proteomes" id="UP000252249">
    <property type="component" value="Unassembled WGS sequence"/>
</dbReference>
<dbReference type="AlphaFoldDB" id="A0A368P6D5"/>
<dbReference type="OrthoDB" id="9793216at2"/>
<sequence length="171" mass="19992">MKVSQLQKEEYHTFYQTYIDKAGDLDLLEGLEFGFKETLELFESIPNEVYDYAYAEGKWTIKELLQHIIDTERVFAYRALCFARKERAVLPGFNEDDYADCSFANRRTKDDLLEEYVNVRKSTISLFRSFSDDMLFQNGVASDVNITVRAIGFILVGHEKHHCMVVAERYL</sequence>
<dbReference type="Pfam" id="PF12867">
    <property type="entry name" value="DinB_2"/>
    <property type="match status" value="1"/>
</dbReference>
<feature type="domain" description="DinB-like" evidence="1">
    <location>
        <begin position="34"/>
        <end position="163"/>
    </location>
</feature>
<proteinExistence type="predicted"/>
<protein>
    <submittedName>
        <fullName evidence="2">DinB family protein</fullName>
    </submittedName>
</protein>
<dbReference type="SUPFAM" id="SSF109854">
    <property type="entry name" value="DinB/YfiT-like putative metalloenzymes"/>
    <property type="match status" value="1"/>
</dbReference>
<dbReference type="InterPro" id="IPR024775">
    <property type="entry name" value="DinB-like"/>
</dbReference>
<name>A0A368P6D5_9FLAO</name>
<evidence type="ECO:0000259" key="1">
    <source>
        <dbReference type="Pfam" id="PF12867"/>
    </source>
</evidence>
<gene>
    <name evidence="2" type="ORF">DU428_06530</name>
</gene>
<organism evidence="2 3">
    <name type="scientific">Oceanihabitans sediminis</name>
    <dbReference type="NCBI Taxonomy" id="1812012"/>
    <lineage>
        <taxon>Bacteria</taxon>
        <taxon>Pseudomonadati</taxon>
        <taxon>Bacteroidota</taxon>
        <taxon>Flavobacteriia</taxon>
        <taxon>Flavobacteriales</taxon>
        <taxon>Flavobacteriaceae</taxon>
        <taxon>Oceanihabitans</taxon>
    </lineage>
</organism>
<dbReference type="Gene3D" id="1.20.120.450">
    <property type="entry name" value="dinb family like domain"/>
    <property type="match status" value="1"/>
</dbReference>
<evidence type="ECO:0000313" key="3">
    <source>
        <dbReference type="Proteomes" id="UP000252249"/>
    </source>
</evidence>
<accession>A0A368P6D5</accession>
<keyword evidence="3" id="KW-1185">Reference proteome</keyword>
<dbReference type="RefSeq" id="WP_113966112.1">
    <property type="nucleotide sequence ID" value="NZ_JAWVXR010000002.1"/>
</dbReference>
<reference evidence="2 3" key="1">
    <citation type="submission" date="2018-07" db="EMBL/GenBank/DDBJ databases">
        <title>Oceanihabitans testaceum sp. nov., isolated from marine sediment.</title>
        <authorList>
            <person name="Li C.-M."/>
        </authorList>
    </citation>
    <scope>NUCLEOTIDE SEQUENCE [LARGE SCALE GENOMIC DNA]</scope>
    <source>
        <strain evidence="2 3">S9-10</strain>
    </source>
</reference>